<protein>
    <submittedName>
        <fullName evidence="4">Uncharacterized protein</fullName>
    </submittedName>
</protein>
<keyword evidence="3" id="KW-1185">Reference proteome</keyword>
<proteinExistence type="predicted"/>
<feature type="compositionally biased region" description="Pro residues" evidence="2">
    <location>
        <begin position="446"/>
        <end position="455"/>
    </location>
</feature>
<feature type="compositionally biased region" description="Polar residues" evidence="2">
    <location>
        <begin position="82"/>
        <end position="100"/>
    </location>
</feature>
<evidence type="ECO:0000313" key="3">
    <source>
        <dbReference type="Proteomes" id="UP000887563"/>
    </source>
</evidence>
<feature type="compositionally biased region" description="Low complexity" evidence="2">
    <location>
        <begin position="171"/>
        <end position="186"/>
    </location>
</feature>
<feature type="compositionally biased region" description="Polar residues" evidence="2">
    <location>
        <begin position="496"/>
        <end position="515"/>
    </location>
</feature>
<dbReference type="AlphaFoldDB" id="A0A914KII7"/>
<organism evidence="3 4">
    <name type="scientific">Meloidogyne incognita</name>
    <name type="common">Southern root-knot nematode worm</name>
    <name type="synonym">Oxyuris incognita</name>
    <dbReference type="NCBI Taxonomy" id="6306"/>
    <lineage>
        <taxon>Eukaryota</taxon>
        <taxon>Metazoa</taxon>
        <taxon>Ecdysozoa</taxon>
        <taxon>Nematoda</taxon>
        <taxon>Chromadorea</taxon>
        <taxon>Rhabditida</taxon>
        <taxon>Tylenchina</taxon>
        <taxon>Tylenchomorpha</taxon>
        <taxon>Tylenchoidea</taxon>
        <taxon>Meloidogynidae</taxon>
        <taxon>Meloidogyninae</taxon>
        <taxon>Meloidogyne</taxon>
        <taxon>Meloidogyne incognita group</taxon>
    </lineage>
</organism>
<feature type="region of interest" description="Disordered" evidence="2">
    <location>
        <begin position="80"/>
        <end position="129"/>
    </location>
</feature>
<accession>A0A914KII7</accession>
<dbReference type="WBParaSite" id="Minc3s00019g01190">
    <property type="protein sequence ID" value="Minc3s00019g01190"/>
    <property type="gene ID" value="Minc3s00019g01190"/>
</dbReference>
<evidence type="ECO:0000256" key="1">
    <source>
        <dbReference type="SAM" id="Coils"/>
    </source>
</evidence>
<keyword evidence="1" id="KW-0175">Coiled coil</keyword>
<dbReference type="Proteomes" id="UP000887563">
    <property type="component" value="Unplaced"/>
</dbReference>
<evidence type="ECO:0000256" key="2">
    <source>
        <dbReference type="SAM" id="MobiDB-lite"/>
    </source>
</evidence>
<reference evidence="4" key="1">
    <citation type="submission" date="2022-11" db="UniProtKB">
        <authorList>
            <consortium name="WormBaseParasite"/>
        </authorList>
    </citation>
    <scope>IDENTIFICATION</scope>
</reference>
<feature type="region of interest" description="Disordered" evidence="2">
    <location>
        <begin position="319"/>
        <end position="354"/>
    </location>
</feature>
<feature type="compositionally biased region" description="Polar residues" evidence="2">
    <location>
        <begin position="116"/>
        <end position="129"/>
    </location>
</feature>
<feature type="region of interest" description="Disordered" evidence="2">
    <location>
        <begin position="415"/>
        <end position="563"/>
    </location>
</feature>
<sequence length="579" mass="64360">MDSQVIMATTSDLCCDNLLDNNDLINSLNQKQNKEFLCQCEIKEKEKEVFVEENNNNKEEEIEINKNILNEQKRRERLGRQQRFQGNSNNKESLPSFDQNIENDKNDKSPTDKDSSTIPTSTENSSVSTDHSVVLHAMNAAANTAAAIVTPVVVSNIGLNTSLPQNDSQQNISSSPIPNTSPSTNNQRRFEKRYHTVGEIDTVRRQTQKQFSTLANKLNCTNDGCNNNLLTNVEGECTSILNSSDSNNVCNTEIPSNICNSSNASGILKRFSWNVSSAMSGSSKKISSKLQELNGRRFSSQSTMSCLSSESFASSSSGISSASSLHSSHHSTETASSNTTAHISCGEPSSISSNSVCSSTTSTFQIAEFNTDLDDRQTPQQQLINSSSDKNIVEIKPHRLVIDIQDDIHQKLDKEQTTKEQLENKQKINEKNFEEKDDLNENKKSPSPPPLPLSQPPQSSSTESVTFNKDETEKTEQIEEQNEEYFSLRPRVGAMSLNTTTETWNKNQRQKQNNSTINKLPPIPPTPPAKPLNINNNRQPSPISKDKKKTTNCGNTSDDSNENELMRLILNDRLETSEI</sequence>
<feature type="compositionally biased region" description="Basic and acidic residues" evidence="2">
    <location>
        <begin position="415"/>
        <end position="444"/>
    </location>
</feature>
<name>A0A914KII7_MELIC</name>
<feature type="region of interest" description="Disordered" evidence="2">
    <location>
        <begin position="163"/>
        <end position="187"/>
    </location>
</feature>
<feature type="compositionally biased region" description="Low complexity" evidence="2">
    <location>
        <begin position="333"/>
        <end position="342"/>
    </location>
</feature>
<feature type="compositionally biased region" description="Pro residues" evidence="2">
    <location>
        <begin position="521"/>
        <end position="530"/>
    </location>
</feature>
<feature type="coiled-coil region" evidence="1">
    <location>
        <begin position="43"/>
        <end position="75"/>
    </location>
</feature>
<evidence type="ECO:0000313" key="4">
    <source>
        <dbReference type="WBParaSite" id="Minc3s00019g01190"/>
    </source>
</evidence>
<feature type="compositionally biased region" description="Basic and acidic residues" evidence="2">
    <location>
        <begin position="102"/>
        <end position="115"/>
    </location>
</feature>
<feature type="compositionally biased region" description="Basic and acidic residues" evidence="2">
    <location>
        <begin position="468"/>
        <end position="477"/>
    </location>
</feature>